<keyword evidence="2" id="KW-0560">Oxidoreductase</keyword>
<keyword evidence="3" id="KW-1185">Reference proteome</keyword>
<dbReference type="Pfam" id="PF00903">
    <property type="entry name" value="Glyoxalase"/>
    <property type="match status" value="1"/>
</dbReference>
<evidence type="ECO:0000313" key="2">
    <source>
        <dbReference type="EMBL" id="MBB6168262.1"/>
    </source>
</evidence>
<dbReference type="PANTHER" id="PTHR35006">
    <property type="entry name" value="GLYOXALASE FAMILY PROTEIN (AFU_ORTHOLOGUE AFUA_5G14830)"/>
    <property type="match status" value="1"/>
</dbReference>
<dbReference type="EMBL" id="JACHEH010000004">
    <property type="protein sequence ID" value="MBB6168262.1"/>
    <property type="molecule type" value="Genomic_DNA"/>
</dbReference>
<dbReference type="PANTHER" id="PTHR35006:SF1">
    <property type="entry name" value="BLL2941 PROTEIN"/>
    <property type="match status" value="1"/>
</dbReference>
<keyword evidence="2" id="KW-0223">Dioxygenase</keyword>
<dbReference type="Proteomes" id="UP000588017">
    <property type="component" value="Unassembled WGS sequence"/>
</dbReference>
<gene>
    <name evidence="2" type="ORF">HNQ73_001892</name>
</gene>
<accession>A0A841K9Z3</accession>
<dbReference type="Gene3D" id="3.10.180.10">
    <property type="entry name" value="2,3-Dihydroxybiphenyl 1,2-Dioxygenase, domain 1"/>
    <property type="match status" value="1"/>
</dbReference>
<reference evidence="2 3" key="1">
    <citation type="submission" date="2020-08" db="EMBL/GenBank/DDBJ databases">
        <title>Genomic Encyclopedia of Type Strains, Phase IV (KMG-IV): sequencing the most valuable type-strain genomes for metagenomic binning, comparative biology and taxonomic classification.</title>
        <authorList>
            <person name="Goeker M."/>
        </authorList>
    </citation>
    <scope>NUCLEOTIDE SEQUENCE [LARGE SCALE GENOMIC DNA]</scope>
    <source>
        <strain evidence="2 3">DSM 101465</strain>
    </source>
</reference>
<dbReference type="GO" id="GO:0016829">
    <property type="term" value="F:lyase activity"/>
    <property type="evidence" value="ECO:0007669"/>
    <property type="project" value="UniProtKB-KW"/>
</dbReference>
<keyword evidence="2" id="KW-0456">Lyase</keyword>
<dbReference type="SUPFAM" id="SSF54593">
    <property type="entry name" value="Glyoxalase/Bleomycin resistance protein/Dihydroxybiphenyl dioxygenase"/>
    <property type="match status" value="1"/>
</dbReference>
<evidence type="ECO:0000259" key="1">
    <source>
        <dbReference type="PROSITE" id="PS51819"/>
    </source>
</evidence>
<dbReference type="RefSeq" id="WP_183334581.1">
    <property type="nucleotide sequence ID" value="NZ_BMHX01000004.1"/>
</dbReference>
<sequence>MLSHVTLGTADIERAKRFYDIVLAVLGISCQFDHREEGWVGYAAGPESLPQFWLGRPIDGRPATVGNGVTVAFVAPSRDKVDAFYHAALAAGARDEGAPGLRPHYHPDYYGAYIRDLDGHKICCVCHSPA</sequence>
<dbReference type="AlphaFoldDB" id="A0A841K9Z3"/>
<dbReference type="InterPro" id="IPR029068">
    <property type="entry name" value="Glyas_Bleomycin-R_OHBP_Dase"/>
</dbReference>
<name>A0A841K9Z3_9HYPH</name>
<proteinExistence type="predicted"/>
<dbReference type="CDD" id="cd07262">
    <property type="entry name" value="VOC_like"/>
    <property type="match status" value="1"/>
</dbReference>
<dbReference type="PROSITE" id="PS51819">
    <property type="entry name" value="VOC"/>
    <property type="match status" value="1"/>
</dbReference>
<dbReference type="InterPro" id="IPR004360">
    <property type="entry name" value="Glyas_Fos-R_dOase_dom"/>
</dbReference>
<evidence type="ECO:0000313" key="3">
    <source>
        <dbReference type="Proteomes" id="UP000588017"/>
    </source>
</evidence>
<dbReference type="GO" id="GO:0051213">
    <property type="term" value="F:dioxygenase activity"/>
    <property type="evidence" value="ECO:0007669"/>
    <property type="project" value="UniProtKB-KW"/>
</dbReference>
<dbReference type="InterPro" id="IPR037523">
    <property type="entry name" value="VOC_core"/>
</dbReference>
<protein>
    <submittedName>
        <fullName evidence="2">Catechol 2,3-dioxygenase-like lactoylglutathione lyase family enzyme</fullName>
    </submittedName>
</protein>
<feature type="domain" description="VOC" evidence="1">
    <location>
        <begin position="1"/>
        <end position="127"/>
    </location>
</feature>
<organism evidence="2 3">
    <name type="scientific">Chelatococcus composti</name>
    <dbReference type="NCBI Taxonomy" id="1743235"/>
    <lineage>
        <taxon>Bacteria</taxon>
        <taxon>Pseudomonadati</taxon>
        <taxon>Pseudomonadota</taxon>
        <taxon>Alphaproteobacteria</taxon>
        <taxon>Hyphomicrobiales</taxon>
        <taxon>Chelatococcaceae</taxon>
        <taxon>Chelatococcus</taxon>
    </lineage>
</organism>
<comment type="caution">
    <text evidence="2">The sequence shown here is derived from an EMBL/GenBank/DDBJ whole genome shotgun (WGS) entry which is preliminary data.</text>
</comment>